<name>A0A645JLM5_9ZZZZ</name>
<comment type="caution">
    <text evidence="1">The sequence shown here is derived from an EMBL/GenBank/DDBJ whole genome shotgun (WGS) entry which is preliminary data.</text>
</comment>
<proteinExistence type="predicted"/>
<dbReference type="EMBL" id="VSSQ01145643">
    <property type="protein sequence ID" value="MPN64568.1"/>
    <property type="molecule type" value="Genomic_DNA"/>
</dbReference>
<dbReference type="AlphaFoldDB" id="A0A645JLM5"/>
<organism evidence="1">
    <name type="scientific">bioreactor metagenome</name>
    <dbReference type="NCBI Taxonomy" id="1076179"/>
    <lineage>
        <taxon>unclassified sequences</taxon>
        <taxon>metagenomes</taxon>
        <taxon>ecological metagenomes</taxon>
    </lineage>
</organism>
<accession>A0A645JLM5</accession>
<protein>
    <submittedName>
        <fullName evidence="1">Uncharacterized protein</fullName>
    </submittedName>
</protein>
<gene>
    <name evidence="1" type="ORF">SDC9_212343</name>
</gene>
<reference evidence="1" key="1">
    <citation type="submission" date="2019-08" db="EMBL/GenBank/DDBJ databases">
        <authorList>
            <person name="Kucharzyk K."/>
            <person name="Murdoch R.W."/>
            <person name="Higgins S."/>
            <person name="Loffler F."/>
        </authorList>
    </citation>
    <scope>NUCLEOTIDE SEQUENCE</scope>
</reference>
<evidence type="ECO:0000313" key="1">
    <source>
        <dbReference type="EMBL" id="MPN64568.1"/>
    </source>
</evidence>
<sequence>MAGLSGQAGHIDHRQLLRLGEFAFLHLDRQRHGDQGEDVEGQRLFNLVFTDAVLRFAGTQHREMRIGQASRLYQFGLADPQVEKRRLQAAIVVERKLDCVIRR</sequence>